<dbReference type="EMBL" id="CP022990">
    <property type="protein sequence ID" value="ASW01025.1"/>
    <property type="molecule type" value="Genomic_DNA"/>
</dbReference>
<dbReference type="Proteomes" id="UP000215158">
    <property type="component" value="Chromosome 2"/>
</dbReference>
<organism evidence="1 2">
    <name type="scientific">Paraburkholderia aromaticivorans</name>
    <dbReference type="NCBI Taxonomy" id="2026199"/>
    <lineage>
        <taxon>Bacteria</taxon>
        <taxon>Pseudomonadati</taxon>
        <taxon>Pseudomonadota</taxon>
        <taxon>Betaproteobacteria</taxon>
        <taxon>Burkholderiales</taxon>
        <taxon>Burkholderiaceae</taxon>
        <taxon>Paraburkholderia</taxon>
    </lineage>
</organism>
<evidence type="ECO:0000313" key="2">
    <source>
        <dbReference type="Proteomes" id="UP000215158"/>
    </source>
</evidence>
<dbReference type="OrthoDB" id="9157057at2"/>
<evidence type="ECO:0000313" key="1">
    <source>
        <dbReference type="EMBL" id="ASW01025.1"/>
    </source>
</evidence>
<dbReference type="RefSeq" id="WP_095420935.1">
    <property type="nucleotide sequence ID" value="NZ_CP022990.1"/>
</dbReference>
<dbReference type="AlphaFoldDB" id="A0A248VQ70"/>
<proteinExistence type="predicted"/>
<accession>A0A248VQ70</accession>
<name>A0A248VQ70_9BURK</name>
<keyword evidence="2" id="KW-1185">Reference proteome</keyword>
<dbReference type="InterPro" id="IPR028957">
    <property type="entry name" value="Imm50"/>
</dbReference>
<gene>
    <name evidence="1" type="ORF">CJU94_22700</name>
</gene>
<sequence length="94" mass="10923">MSHWTDFLVDKRKVTFIYGEDFPSLDKVNVHDVTFHRDGPTVTFRIDLRDYPLSPPKNWVENKFNTVQIQLSCSGVRYSSLQGGIIRHSLQTLI</sequence>
<dbReference type="KEGG" id="parb:CJU94_22700"/>
<reference evidence="1 2" key="1">
    <citation type="submission" date="2017-08" db="EMBL/GenBank/DDBJ databases">
        <title>Identification and genetic characteristics of simultaneous BTEX- and naphthalene-degrading Paraburkholderia sp. BN5 isolated from petroleum-contaminated soil.</title>
        <authorList>
            <person name="Lee Y."/>
            <person name="Jeon C.O."/>
        </authorList>
    </citation>
    <scope>NUCLEOTIDE SEQUENCE [LARGE SCALE GENOMIC DNA]</scope>
    <source>
        <strain evidence="1 2">BN5</strain>
    </source>
</reference>
<protein>
    <submittedName>
        <fullName evidence="1">Uncharacterized protein</fullName>
    </submittedName>
</protein>
<dbReference type="Pfam" id="PF15594">
    <property type="entry name" value="Imm50"/>
    <property type="match status" value="1"/>
</dbReference>